<keyword evidence="2" id="KW-0732">Signal</keyword>
<protein>
    <submittedName>
        <fullName evidence="3">Uncharacterized protein</fullName>
    </submittedName>
</protein>
<evidence type="ECO:0000256" key="2">
    <source>
        <dbReference type="SAM" id="SignalP"/>
    </source>
</evidence>
<dbReference type="Proteomes" id="UP000233551">
    <property type="component" value="Unassembled WGS sequence"/>
</dbReference>
<feature type="compositionally biased region" description="Low complexity" evidence="1">
    <location>
        <begin position="158"/>
        <end position="167"/>
    </location>
</feature>
<organism evidence="3 4">
    <name type="scientific">Punica granatum</name>
    <name type="common">Pomegranate</name>
    <dbReference type="NCBI Taxonomy" id="22663"/>
    <lineage>
        <taxon>Eukaryota</taxon>
        <taxon>Viridiplantae</taxon>
        <taxon>Streptophyta</taxon>
        <taxon>Embryophyta</taxon>
        <taxon>Tracheophyta</taxon>
        <taxon>Spermatophyta</taxon>
        <taxon>Magnoliopsida</taxon>
        <taxon>eudicotyledons</taxon>
        <taxon>Gunneridae</taxon>
        <taxon>Pentapetalae</taxon>
        <taxon>rosids</taxon>
        <taxon>malvids</taxon>
        <taxon>Myrtales</taxon>
        <taxon>Lythraceae</taxon>
        <taxon>Punica</taxon>
    </lineage>
</organism>
<evidence type="ECO:0000313" key="3">
    <source>
        <dbReference type="EMBL" id="PKI77254.1"/>
    </source>
</evidence>
<evidence type="ECO:0000313" key="4">
    <source>
        <dbReference type="Proteomes" id="UP000233551"/>
    </source>
</evidence>
<accession>A0A2I0L981</accession>
<keyword evidence="4" id="KW-1185">Reference proteome</keyword>
<evidence type="ECO:0000256" key="1">
    <source>
        <dbReference type="SAM" id="MobiDB-lite"/>
    </source>
</evidence>
<feature type="compositionally biased region" description="Basic and acidic residues" evidence="1">
    <location>
        <begin position="173"/>
        <end position="187"/>
    </location>
</feature>
<feature type="chain" id="PRO_5014111131" evidence="2">
    <location>
        <begin position="16"/>
        <end position="223"/>
    </location>
</feature>
<gene>
    <name evidence="3" type="ORF">CRG98_002375</name>
</gene>
<feature type="region of interest" description="Disordered" evidence="1">
    <location>
        <begin position="121"/>
        <end position="187"/>
    </location>
</feature>
<feature type="signal peptide" evidence="2">
    <location>
        <begin position="1"/>
        <end position="15"/>
    </location>
</feature>
<dbReference type="AlphaFoldDB" id="A0A2I0L981"/>
<sequence>MVVLVVAMVMTTAMEEDTVMTMDMEEATVAQVEVTAALEDMVLAEGRVATVEAMVMTRAMGMTTAMEEDTVLAEGMVALEAMGLVDMVTEGTDNIPRYVHHHKINTVSCERQRSGKLELIASPSTSSRHPRLPPLPHWAPTSPAPPLLLDSYHAQQHPGAPRAAARAPPLPDRTNKQRFSRERERERCSKSKGVAFFSISSPLNGCGVGMEIEAISDSDLTNP</sequence>
<feature type="compositionally biased region" description="Pro residues" evidence="1">
    <location>
        <begin position="132"/>
        <end position="146"/>
    </location>
</feature>
<name>A0A2I0L981_PUNGR</name>
<reference evidence="3 4" key="1">
    <citation type="submission" date="2017-11" db="EMBL/GenBank/DDBJ databases">
        <title>De-novo sequencing of pomegranate (Punica granatum L.) genome.</title>
        <authorList>
            <person name="Akparov Z."/>
            <person name="Amiraslanov A."/>
            <person name="Hajiyeva S."/>
            <person name="Abbasov M."/>
            <person name="Kaur K."/>
            <person name="Hamwieh A."/>
            <person name="Solovyev V."/>
            <person name="Salamov A."/>
            <person name="Braich B."/>
            <person name="Kosarev P."/>
            <person name="Mahmoud A."/>
            <person name="Hajiyev E."/>
            <person name="Babayeva S."/>
            <person name="Izzatullayeva V."/>
            <person name="Mammadov A."/>
            <person name="Mammadov A."/>
            <person name="Sharifova S."/>
            <person name="Ojaghi J."/>
            <person name="Eynullazada K."/>
            <person name="Bayramov B."/>
            <person name="Abdulazimova A."/>
            <person name="Shahmuradov I."/>
        </authorList>
    </citation>
    <scope>NUCLEOTIDE SEQUENCE [LARGE SCALE GENOMIC DNA]</scope>
    <source>
        <strain evidence="4">cv. AG2017</strain>
        <tissue evidence="3">Leaf</tissue>
    </source>
</reference>
<proteinExistence type="predicted"/>
<dbReference type="EMBL" id="PGOL01000099">
    <property type="protein sequence ID" value="PKI77254.1"/>
    <property type="molecule type" value="Genomic_DNA"/>
</dbReference>
<comment type="caution">
    <text evidence="3">The sequence shown here is derived from an EMBL/GenBank/DDBJ whole genome shotgun (WGS) entry which is preliminary data.</text>
</comment>